<dbReference type="InterPro" id="IPR051202">
    <property type="entry name" value="Peptidase_C40"/>
</dbReference>
<dbReference type="Gene3D" id="3.90.1720.10">
    <property type="entry name" value="endopeptidase domain like (from Nostoc punctiforme)"/>
    <property type="match status" value="1"/>
</dbReference>
<reference evidence="6" key="1">
    <citation type="submission" date="2015-10" db="EMBL/GenBank/DDBJ databases">
        <authorList>
            <person name="Gilbert D.G."/>
        </authorList>
    </citation>
    <scope>NUCLEOTIDE SEQUENCE</scope>
</reference>
<keyword evidence="4" id="KW-0788">Thiol protease</keyword>
<evidence type="ECO:0000313" key="6">
    <source>
        <dbReference type="EMBL" id="CUS56261.1"/>
    </source>
</evidence>
<evidence type="ECO:0000256" key="1">
    <source>
        <dbReference type="ARBA" id="ARBA00007074"/>
    </source>
</evidence>
<evidence type="ECO:0000256" key="2">
    <source>
        <dbReference type="ARBA" id="ARBA00022670"/>
    </source>
</evidence>
<dbReference type="PANTHER" id="PTHR47053:SF1">
    <property type="entry name" value="MUREIN DD-ENDOPEPTIDASE MEPH-RELATED"/>
    <property type="match status" value="1"/>
</dbReference>
<comment type="similarity">
    <text evidence="1">Belongs to the peptidase C40 family.</text>
</comment>
<keyword evidence="3" id="KW-0378">Hydrolase</keyword>
<dbReference type="InterPro" id="IPR038765">
    <property type="entry name" value="Papain-like_cys_pep_sf"/>
</dbReference>
<dbReference type="EMBL" id="CZQD01000019">
    <property type="protein sequence ID" value="CUS56261.1"/>
    <property type="molecule type" value="Genomic_DNA"/>
</dbReference>
<keyword evidence="6" id="KW-0449">Lipoprotein</keyword>
<evidence type="ECO:0000256" key="4">
    <source>
        <dbReference type="ARBA" id="ARBA00022807"/>
    </source>
</evidence>
<dbReference type="GO" id="GO:0008234">
    <property type="term" value="F:cysteine-type peptidase activity"/>
    <property type="evidence" value="ECO:0007669"/>
    <property type="project" value="UniProtKB-KW"/>
</dbReference>
<evidence type="ECO:0000256" key="3">
    <source>
        <dbReference type="ARBA" id="ARBA00022801"/>
    </source>
</evidence>
<dbReference type="PANTHER" id="PTHR47053">
    <property type="entry name" value="MUREIN DD-ENDOPEPTIDASE MEPH-RELATED"/>
    <property type="match status" value="1"/>
</dbReference>
<sequence>MPTFYDKRLQRPVGEAFAYQVTAGVAAVRETPAPDGRLATQALHGEIVDVLREQGEFGLVQCRRDRYCGWVTMEALSAPLLQPTHKVSSSKTHCYSEPDLKSAPRFLLSHGARLSVSGREGDWLYSDRGGWVHTRHVVPMKFLEDDPVVVAERFLGTPYLWGGRESLGLDCTGLTQQAFEAVGVILPRDSDMQFAWTGDDIPDWRAPNALRRGDLVFWKGHVGIMTDADHLLHANAWHMAVAVEPLESAITRIANYYAEPIGARRIDISSKRGRTPDWLSVSA</sequence>
<feature type="domain" description="NlpC/P60" evidence="5">
    <location>
        <begin position="141"/>
        <end position="267"/>
    </location>
</feature>
<dbReference type="Pfam" id="PF18348">
    <property type="entry name" value="SH3_16"/>
    <property type="match status" value="1"/>
</dbReference>
<gene>
    <name evidence="6" type="ORF">MGWOODY_Hyp2054</name>
</gene>
<name>A0A160TYY4_9ZZZZ</name>
<dbReference type="InterPro" id="IPR041382">
    <property type="entry name" value="SH3_16"/>
</dbReference>
<accession>A0A160TYY4</accession>
<protein>
    <submittedName>
        <fullName evidence="6">NLP/P60 family lipoprotein</fullName>
    </submittedName>
</protein>
<dbReference type="Gene3D" id="2.30.30.40">
    <property type="entry name" value="SH3 Domains"/>
    <property type="match status" value="1"/>
</dbReference>
<dbReference type="PROSITE" id="PS51935">
    <property type="entry name" value="NLPC_P60"/>
    <property type="match status" value="1"/>
</dbReference>
<dbReference type="Pfam" id="PF00877">
    <property type="entry name" value="NLPC_P60"/>
    <property type="match status" value="1"/>
</dbReference>
<dbReference type="AlphaFoldDB" id="A0A160TYY4"/>
<dbReference type="InterPro" id="IPR000064">
    <property type="entry name" value="NLP_P60_dom"/>
</dbReference>
<evidence type="ECO:0000259" key="5">
    <source>
        <dbReference type="PROSITE" id="PS51935"/>
    </source>
</evidence>
<dbReference type="GO" id="GO:0006508">
    <property type="term" value="P:proteolysis"/>
    <property type="evidence" value="ECO:0007669"/>
    <property type="project" value="UniProtKB-KW"/>
</dbReference>
<keyword evidence="2" id="KW-0645">Protease</keyword>
<dbReference type="SUPFAM" id="SSF54001">
    <property type="entry name" value="Cysteine proteinases"/>
    <property type="match status" value="1"/>
</dbReference>
<proteinExistence type="inferred from homology"/>
<organism evidence="6">
    <name type="scientific">hydrothermal vent metagenome</name>
    <dbReference type="NCBI Taxonomy" id="652676"/>
    <lineage>
        <taxon>unclassified sequences</taxon>
        <taxon>metagenomes</taxon>
        <taxon>ecological metagenomes</taxon>
    </lineage>
</organism>